<evidence type="ECO:0000256" key="3">
    <source>
        <dbReference type="ARBA" id="ARBA00022692"/>
    </source>
</evidence>
<name>A0ABY5Y430_9BACT</name>
<comment type="subcellular location">
    <subcellularLocation>
        <location evidence="1">Membrane</location>
        <topology evidence="1">Multi-pass membrane protein</topology>
    </subcellularLocation>
</comment>
<dbReference type="PANTHER" id="PTHR21716">
    <property type="entry name" value="TRANSMEMBRANE PROTEIN"/>
    <property type="match status" value="1"/>
</dbReference>
<sequence>MNPKLQSRILACLAVLCWILLFHSQTNLIIMASAIAFLTYPFFQRLNKKFSIWFSVGIYYACLALLFIIPIVLITVLVTPQAVNGYKTILLWVDKGLELPPVAEQYINHVYIWLDAIPGFQDLQSSTAEISGTIKRNLSKFLQLLLTGGISFAGSTINIALQLFLIIFLAGLAVVYAKTCYKLAVRITGLPQECIDRFIIALQRAVRSIFLGIFFVAFVQGILTGIGFFIFGVNDAAFWGLAAMICAVIPILGTALIWMPIAITVWVGGSFYSALGIVLWGIIIVAGADNFLRPYCLQKGIKTSIIVLFFAIICSIIAFGPIGLILGPTLVALGIQAVEESDYLLRKAEHME</sequence>
<evidence type="ECO:0000256" key="6">
    <source>
        <dbReference type="SAM" id="Phobius"/>
    </source>
</evidence>
<keyword evidence="5 6" id="KW-0472">Membrane</keyword>
<dbReference type="Pfam" id="PF01594">
    <property type="entry name" value="AI-2E_transport"/>
    <property type="match status" value="1"/>
</dbReference>
<accession>A0ABY5Y430</accession>
<reference evidence="7" key="1">
    <citation type="submission" date="2020-12" db="EMBL/GenBank/DDBJ databases">
        <title>Taurinivorans muris gen. nov., sp. nov., fundamental and realized metabolic niche of a ubiquitous sulfidogenic bacterium in the murine intestine.</title>
        <authorList>
            <person name="Ye H."/>
            <person name="Hanson B.T."/>
            <person name="Loy A."/>
        </authorList>
    </citation>
    <scope>NUCLEOTIDE SEQUENCE</scope>
    <source>
        <strain evidence="7">LT0009</strain>
    </source>
</reference>
<evidence type="ECO:0000256" key="1">
    <source>
        <dbReference type="ARBA" id="ARBA00004141"/>
    </source>
</evidence>
<evidence type="ECO:0000313" key="8">
    <source>
        <dbReference type="Proteomes" id="UP001058120"/>
    </source>
</evidence>
<protein>
    <submittedName>
        <fullName evidence="7">AI-2E family transporter</fullName>
    </submittedName>
</protein>
<feature type="transmembrane region" description="Helical" evidence="6">
    <location>
        <begin position="271"/>
        <end position="292"/>
    </location>
</feature>
<feature type="transmembrane region" description="Helical" evidence="6">
    <location>
        <begin position="144"/>
        <end position="177"/>
    </location>
</feature>
<evidence type="ECO:0000256" key="4">
    <source>
        <dbReference type="ARBA" id="ARBA00022989"/>
    </source>
</evidence>
<evidence type="ECO:0000256" key="5">
    <source>
        <dbReference type="ARBA" id="ARBA00023136"/>
    </source>
</evidence>
<dbReference type="PANTHER" id="PTHR21716:SF4">
    <property type="entry name" value="TRANSMEMBRANE PROTEIN 245"/>
    <property type="match status" value="1"/>
</dbReference>
<gene>
    <name evidence="7" type="ORF">JBF11_04735</name>
</gene>
<keyword evidence="3 6" id="KW-0812">Transmembrane</keyword>
<feature type="transmembrane region" description="Helical" evidence="6">
    <location>
        <begin position="209"/>
        <end position="231"/>
    </location>
</feature>
<evidence type="ECO:0000256" key="2">
    <source>
        <dbReference type="ARBA" id="ARBA00009773"/>
    </source>
</evidence>
<organism evidence="7 8">
    <name type="scientific">Taurinivorans muris</name>
    <dbReference type="NCBI Taxonomy" id="2787751"/>
    <lineage>
        <taxon>Bacteria</taxon>
        <taxon>Pseudomonadati</taxon>
        <taxon>Thermodesulfobacteriota</taxon>
        <taxon>Desulfovibrionia</taxon>
        <taxon>Desulfovibrionales</taxon>
        <taxon>Desulfovibrionaceae</taxon>
        <taxon>Taurinivorans</taxon>
    </lineage>
</organism>
<dbReference type="Proteomes" id="UP001058120">
    <property type="component" value="Chromosome"/>
</dbReference>
<dbReference type="InterPro" id="IPR002549">
    <property type="entry name" value="AI-2E-like"/>
</dbReference>
<keyword evidence="4 6" id="KW-1133">Transmembrane helix</keyword>
<dbReference type="RefSeq" id="WP_334316226.1">
    <property type="nucleotide sequence ID" value="NZ_CP065938.1"/>
</dbReference>
<feature type="transmembrane region" description="Helical" evidence="6">
    <location>
        <begin position="304"/>
        <end position="326"/>
    </location>
</feature>
<feature type="transmembrane region" description="Helical" evidence="6">
    <location>
        <begin position="238"/>
        <end position="259"/>
    </location>
</feature>
<keyword evidence="8" id="KW-1185">Reference proteome</keyword>
<evidence type="ECO:0000313" key="7">
    <source>
        <dbReference type="EMBL" id="UWX06616.1"/>
    </source>
</evidence>
<comment type="similarity">
    <text evidence="2">Belongs to the autoinducer-2 exporter (AI-2E) (TC 2.A.86) family.</text>
</comment>
<feature type="transmembrane region" description="Helical" evidence="6">
    <location>
        <begin position="58"/>
        <end position="78"/>
    </location>
</feature>
<proteinExistence type="inferred from homology"/>
<dbReference type="EMBL" id="CP065938">
    <property type="protein sequence ID" value="UWX06616.1"/>
    <property type="molecule type" value="Genomic_DNA"/>
</dbReference>